<dbReference type="InterPro" id="IPR023804">
    <property type="entry name" value="DUF3792_TM"/>
</dbReference>
<gene>
    <name evidence="2" type="ORF">P4S50_12810</name>
</gene>
<dbReference type="EMBL" id="CP120733">
    <property type="protein sequence ID" value="WFD09263.1"/>
    <property type="molecule type" value="Genomic_DNA"/>
</dbReference>
<organism evidence="2 3">
    <name type="scientific">Tepidibacter hydrothermalis</name>
    <dbReference type="NCBI Taxonomy" id="3036126"/>
    <lineage>
        <taxon>Bacteria</taxon>
        <taxon>Bacillati</taxon>
        <taxon>Bacillota</taxon>
        <taxon>Clostridia</taxon>
        <taxon>Peptostreptococcales</taxon>
        <taxon>Peptostreptococcaceae</taxon>
        <taxon>Tepidibacter</taxon>
    </lineage>
</organism>
<evidence type="ECO:0000256" key="1">
    <source>
        <dbReference type="SAM" id="Phobius"/>
    </source>
</evidence>
<keyword evidence="1" id="KW-0812">Transmembrane</keyword>
<reference evidence="2 3" key="1">
    <citation type="submission" date="2023-03" db="EMBL/GenBank/DDBJ databases">
        <title>Complete genome sequence of Tepidibacter sp. SWIR-1, isolated from a deep-sea hydrothermal vent.</title>
        <authorList>
            <person name="Li X."/>
        </authorList>
    </citation>
    <scope>NUCLEOTIDE SEQUENCE [LARGE SCALE GENOMIC DNA]</scope>
    <source>
        <strain evidence="2 3">SWIR-1</strain>
    </source>
</reference>
<proteinExistence type="predicted"/>
<feature type="transmembrane region" description="Helical" evidence="1">
    <location>
        <begin position="99"/>
        <end position="119"/>
    </location>
</feature>
<name>A0ABY8E8M5_9FIRM</name>
<dbReference type="RefSeq" id="WP_277731186.1">
    <property type="nucleotide sequence ID" value="NZ_CP120733.1"/>
</dbReference>
<keyword evidence="1" id="KW-0472">Membrane</keyword>
<feature type="transmembrane region" description="Helical" evidence="1">
    <location>
        <begin position="12"/>
        <end position="33"/>
    </location>
</feature>
<evidence type="ECO:0000313" key="2">
    <source>
        <dbReference type="EMBL" id="WFD09263.1"/>
    </source>
</evidence>
<dbReference type="Pfam" id="PF12670">
    <property type="entry name" value="DUF3792"/>
    <property type="match status" value="1"/>
</dbReference>
<feature type="transmembrane region" description="Helical" evidence="1">
    <location>
        <begin position="39"/>
        <end position="60"/>
    </location>
</feature>
<dbReference type="NCBIfam" id="TIGR04086">
    <property type="entry name" value="TIGR04086_membr"/>
    <property type="match status" value="1"/>
</dbReference>
<dbReference type="Proteomes" id="UP001222800">
    <property type="component" value="Chromosome"/>
</dbReference>
<sequence>MKKATYLLKALGYSYLITIIFVLIYNLVLTYTSVSASTIPLMTSIIVTLSIACAGFYMGYKNGSNGFLYGILAGALYVLFMIIMYFLAKEDLKFEMNMLYKMLLNILSGGIGGIIGVNMKKN</sequence>
<accession>A0ABY8E8M5</accession>
<keyword evidence="3" id="KW-1185">Reference proteome</keyword>
<keyword evidence="1" id="KW-1133">Transmembrane helix</keyword>
<feature type="transmembrane region" description="Helical" evidence="1">
    <location>
        <begin position="67"/>
        <end position="87"/>
    </location>
</feature>
<protein>
    <submittedName>
        <fullName evidence="2">TIGR04086 family membrane protein</fullName>
    </submittedName>
</protein>
<evidence type="ECO:0000313" key="3">
    <source>
        <dbReference type="Proteomes" id="UP001222800"/>
    </source>
</evidence>